<feature type="coiled-coil region" evidence="7">
    <location>
        <begin position="442"/>
        <end position="490"/>
    </location>
</feature>
<dbReference type="SMART" id="SM00388">
    <property type="entry name" value="HisKA"/>
    <property type="match status" value="1"/>
</dbReference>
<dbReference type="SUPFAM" id="SSF52172">
    <property type="entry name" value="CheY-like"/>
    <property type="match status" value="1"/>
</dbReference>
<evidence type="ECO:0000256" key="1">
    <source>
        <dbReference type="ARBA" id="ARBA00000085"/>
    </source>
</evidence>
<dbReference type="InterPro" id="IPR001789">
    <property type="entry name" value="Sig_transdc_resp-reg_receiver"/>
</dbReference>
<dbReference type="InterPro" id="IPR036890">
    <property type="entry name" value="HATPase_C_sf"/>
</dbReference>
<dbReference type="RefSeq" id="WP_254097881.1">
    <property type="nucleotide sequence ID" value="NZ_JANATA010000001.1"/>
</dbReference>
<dbReference type="Pfam" id="PF00072">
    <property type="entry name" value="Response_reg"/>
    <property type="match status" value="1"/>
</dbReference>
<dbReference type="PROSITE" id="PS50109">
    <property type="entry name" value="HIS_KIN"/>
    <property type="match status" value="1"/>
</dbReference>
<dbReference type="Pfam" id="PF00512">
    <property type="entry name" value="HisKA"/>
    <property type="match status" value="1"/>
</dbReference>
<evidence type="ECO:0000256" key="4">
    <source>
        <dbReference type="ARBA" id="ARBA00022679"/>
    </source>
</evidence>
<keyword evidence="5 11" id="KW-0418">Kinase</keyword>
<dbReference type="Gene3D" id="3.30.565.10">
    <property type="entry name" value="Histidine kinase-like ATPase, C-terminal domain"/>
    <property type="match status" value="1"/>
</dbReference>
<dbReference type="SUPFAM" id="SSF55874">
    <property type="entry name" value="ATPase domain of HSP90 chaperone/DNA topoisomerase II/histidine kinase"/>
    <property type="match status" value="1"/>
</dbReference>
<keyword evidence="7" id="KW-0175">Coiled coil</keyword>
<evidence type="ECO:0000256" key="2">
    <source>
        <dbReference type="ARBA" id="ARBA00012438"/>
    </source>
</evidence>
<feature type="domain" description="Response regulatory" evidence="9">
    <location>
        <begin position="731"/>
        <end position="847"/>
    </location>
</feature>
<proteinExistence type="predicted"/>
<dbReference type="SUPFAM" id="SSF47384">
    <property type="entry name" value="Homodimeric domain of signal transducing histidine kinase"/>
    <property type="match status" value="1"/>
</dbReference>
<dbReference type="InterPro" id="IPR011006">
    <property type="entry name" value="CheY-like_superfamily"/>
</dbReference>
<accession>A0AA41X070</accession>
<evidence type="ECO:0000259" key="9">
    <source>
        <dbReference type="PROSITE" id="PS50110"/>
    </source>
</evidence>
<dbReference type="AlphaFoldDB" id="A0AA41X070"/>
<dbReference type="GO" id="GO:0000155">
    <property type="term" value="F:phosphorelay sensor kinase activity"/>
    <property type="evidence" value="ECO:0007669"/>
    <property type="project" value="InterPro"/>
</dbReference>
<comment type="caution">
    <text evidence="11">The sequence shown here is derived from an EMBL/GenBank/DDBJ whole genome shotgun (WGS) entry which is preliminary data.</text>
</comment>
<keyword evidence="12" id="KW-1185">Reference proteome</keyword>
<dbReference type="Pfam" id="PF08448">
    <property type="entry name" value="PAS_4"/>
    <property type="match status" value="1"/>
</dbReference>
<dbReference type="SMART" id="SM00091">
    <property type="entry name" value="PAS"/>
    <property type="match status" value="3"/>
</dbReference>
<dbReference type="InterPro" id="IPR005467">
    <property type="entry name" value="His_kinase_dom"/>
</dbReference>
<evidence type="ECO:0000256" key="7">
    <source>
        <dbReference type="SAM" id="Coils"/>
    </source>
</evidence>
<dbReference type="Pfam" id="PF13188">
    <property type="entry name" value="PAS_8"/>
    <property type="match status" value="2"/>
</dbReference>
<dbReference type="InterPro" id="IPR000014">
    <property type="entry name" value="PAS"/>
</dbReference>
<dbReference type="NCBIfam" id="TIGR00229">
    <property type="entry name" value="sensory_box"/>
    <property type="match status" value="1"/>
</dbReference>
<dbReference type="PRINTS" id="PR00344">
    <property type="entry name" value="BCTRLSENSOR"/>
</dbReference>
<dbReference type="SUPFAM" id="SSF55785">
    <property type="entry name" value="PYP-like sensor domain (PAS domain)"/>
    <property type="match status" value="2"/>
</dbReference>
<feature type="domain" description="PAC" evidence="10">
    <location>
        <begin position="395"/>
        <end position="447"/>
    </location>
</feature>
<dbReference type="CDD" id="cd00082">
    <property type="entry name" value="HisKA"/>
    <property type="match status" value="1"/>
</dbReference>
<dbReference type="SMART" id="SM00387">
    <property type="entry name" value="HATPase_c"/>
    <property type="match status" value="1"/>
</dbReference>
<dbReference type="CDD" id="cd00156">
    <property type="entry name" value="REC"/>
    <property type="match status" value="1"/>
</dbReference>
<organism evidence="11 12">
    <name type="scientific">Opacimonas viscosa</name>
    <dbReference type="NCBI Taxonomy" id="2961944"/>
    <lineage>
        <taxon>Bacteria</taxon>
        <taxon>Pseudomonadati</taxon>
        <taxon>Pseudomonadota</taxon>
        <taxon>Gammaproteobacteria</taxon>
        <taxon>Alteromonadales</taxon>
        <taxon>Alteromonadaceae</taxon>
        <taxon>Opacimonas</taxon>
    </lineage>
</organism>
<evidence type="ECO:0000256" key="6">
    <source>
        <dbReference type="PROSITE-ProRule" id="PRU00169"/>
    </source>
</evidence>
<dbReference type="Proteomes" id="UP001165413">
    <property type="component" value="Unassembled WGS sequence"/>
</dbReference>
<name>A0AA41X070_9ALTE</name>
<dbReference type="NCBIfam" id="NF041832">
    <property type="entry name" value="near_NosP_CTERM"/>
    <property type="match status" value="1"/>
</dbReference>
<dbReference type="Gene3D" id="3.30.450.20">
    <property type="entry name" value="PAS domain"/>
    <property type="match status" value="3"/>
</dbReference>
<dbReference type="InterPro" id="IPR003594">
    <property type="entry name" value="HATPase_dom"/>
</dbReference>
<dbReference type="InterPro" id="IPR013656">
    <property type="entry name" value="PAS_4"/>
</dbReference>
<evidence type="ECO:0000256" key="5">
    <source>
        <dbReference type="ARBA" id="ARBA00022777"/>
    </source>
</evidence>
<feature type="modified residue" description="4-aspartylphosphate" evidence="6">
    <location>
        <position position="782"/>
    </location>
</feature>
<evidence type="ECO:0000256" key="3">
    <source>
        <dbReference type="ARBA" id="ARBA00022553"/>
    </source>
</evidence>
<dbReference type="Gene3D" id="1.10.287.130">
    <property type="match status" value="1"/>
</dbReference>
<reference evidence="11" key="1">
    <citation type="submission" date="2022-07" db="EMBL/GenBank/DDBJ databases">
        <title>Characterization of the Novel Bacterium Alteromonas immobilis LMIT006 and Alteromonas gregis LMIT007.</title>
        <authorList>
            <person name="Lin X."/>
        </authorList>
    </citation>
    <scope>NUCLEOTIDE SEQUENCE</scope>
    <source>
        <strain evidence="11">LMIT007</strain>
    </source>
</reference>
<dbReference type="InterPro" id="IPR035965">
    <property type="entry name" value="PAS-like_dom_sf"/>
</dbReference>
<dbReference type="InterPro" id="IPR036097">
    <property type="entry name" value="HisK_dim/P_sf"/>
</dbReference>
<dbReference type="SMART" id="SM00448">
    <property type="entry name" value="REC"/>
    <property type="match status" value="1"/>
</dbReference>
<dbReference type="InterPro" id="IPR003661">
    <property type="entry name" value="HisK_dim/P_dom"/>
</dbReference>
<feature type="domain" description="Histidine kinase" evidence="8">
    <location>
        <begin position="497"/>
        <end position="709"/>
    </location>
</feature>
<keyword evidence="4" id="KW-0808">Transferase</keyword>
<evidence type="ECO:0000313" key="12">
    <source>
        <dbReference type="Proteomes" id="UP001165413"/>
    </source>
</evidence>
<keyword evidence="3 6" id="KW-0597">Phosphoprotein</keyword>
<dbReference type="EC" id="2.7.13.3" evidence="2"/>
<dbReference type="GO" id="GO:0009927">
    <property type="term" value="F:histidine phosphotransfer kinase activity"/>
    <property type="evidence" value="ECO:0007669"/>
    <property type="project" value="TreeGrafter"/>
</dbReference>
<dbReference type="PROSITE" id="PS50113">
    <property type="entry name" value="PAC"/>
    <property type="match status" value="1"/>
</dbReference>
<comment type="catalytic activity">
    <reaction evidence="1">
        <text>ATP + protein L-histidine = ADP + protein N-phospho-L-histidine.</text>
        <dbReference type="EC" id="2.7.13.3"/>
    </reaction>
</comment>
<dbReference type="EMBL" id="JANATA010000001">
    <property type="protein sequence ID" value="MCP3427487.1"/>
    <property type="molecule type" value="Genomic_DNA"/>
</dbReference>
<dbReference type="PANTHER" id="PTHR43047">
    <property type="entry name" value="TWO-COMPONENT HISTIDINE PROTEIN KINASE"/>
    <property type="match status" value="1"/>
</dbReference>
<dbReference type="PANTHER" id="PTHR43047:SF9">
    <property type="entry name" value="HISTIDINE KINASE"/>
    <property type="match status" value="1"/>
</dbReference>
<dbReference type="GO" id="GO:0005886">
    <property type="term" value="C:plasma membrane"/>
    <property type="evidence" value="ECO:0007669"/>
    <property type="project" value="TreeGrafter"/>
</dbReference>
<dbReference type="PROSITE" id="PS50110">
    <property type="entry name" value="RESPONSE_REGULATORY"/>
    <property type="match status" value="1"/>
</dbReference>
<evidence type="ECO:0000259" key="8">
    <source>
        <dbReference type="PROSITE" id="PS50109"/>
    </source>
</evidence>
<dbReference type="InterPro" id="IPR004358">
    <property type="entry name" value="Sig_transdc_His_kin-like_C"/>
</dbReference>
<sequence length="847" mass="96418">MTSKPLTFTCAADELAYYKAENKKLKKINDALIYRIEEGGGNQNVAYSVFENSVHLSHQVNIKTHELNVALKDLQEVNKQLLHANHVATQAKQRFSDAIESINQAFVLLDDKGKILLLNTRFEKFWREFKFYPKAGDNYYELKSLAKSKGIILSLTPSNNNQSIYHLNNNRWFQLTERPTSDDGSVLLFTDITDLKQAESERYERAIDKQNKLLQGLIDNLNQGVLLVDAYGDIQVWNKEFLTLSALDQLSKRKLNTITNIKDAAEYTELLIDDIPLDNEFQQILSNEKVIQIEHHRLTNGQTIKTFVDITNQYNYAQSLRESETWLRTITDNVPAMIAYINKNKEFTFTNKAYNRWYNPQNINLVGRDLQTSKLFNNYERLERYVNKALTGELVSFESKEVNQLGDEAYLLKTYVPNFNHQQEVDGFFVMITDITERINTATALQNAYDDLEIRIQQRTTELQEEINIRKHAQSNLSLAKREAEQANESKTKFLAAVSHDLMQPLNAAQLFASSFTSRISADQKNALVHSIKNSLNDLENLIVTLIDISKLDAGVIQPDNQVFQLNSLLSNIANDYETISQAQNISFTFSPVSANVYSDSMLLARILRNYLSNAVKHAQATHIHLYVEEHEEILRIVVSDNGKGIAKNHLAEIYHEFKRLNTRSDAHNSLGLGLAIVDKIAKILSHKIGVQSTLEHGAEFWVDVPIAHNQSATKSVLSMATPIESQAGQHAWVIDNDPNICLGMATLLTQWGMHVTTATSLTELKEKVNVAEDHCDVLIVDYHLDNNKNGLDESQYINAMRTKILPVVMITANFSQALKEKTKRKGIRLLNKPLKPLRLKMVLQNL</sequence>
<dbReference type="InterPro" id="IPR000700">
    <property type="entry name" value="PAS-assoc_C"/>
</dbReference>
<gene>
    <name evidence="11" type="ORF">NLF92_00835</name>
</gene>
<dbReference type="Pfam" id="PF02518">
    <property type="entry name" value="HATPase_c"/>
    <property type="match status" value="1"/>
</dbReference>
<evidence type="ECO:0000259" key="10">
    <source>
        <dbReference type="PROSITE" id="PS50113"/>
    </source>
</evidence>
<dbReference type="Gene3D" id="3.40.50.2300">
    <property type="match status" value="1"/>
</dbReference>
<evidence type="ECO:0000313" key="11">
    <source>
        <dbReference type="EMBL" id="MCP3427487.1"/>
    </source>
</evidence>
<protein>
    <recommendedName>
        <fullName evidence="2">histidine kinase</fullName>
        <ecNumber evidence="2">2.7.13.3</ecNumber>
    </recommendedName>
</protein>